<proteinExistence type="predicted"/>
<dbReference type="EMBL" id="GBXM01060671">
    <property type="protein sequence ID" value="JAH47906.1"/>
    <property type="molecule type" value="Transcribed_RNA"/>
</dbReference>
<accession>A0A0E9T2Q8</accession>
<protein>
    <submittedName>
        <fullName evidence="1">Uncharacterized protein</fullName>
    </submittedName>
</protein>
<name>A0A0E9T2Q8_ANGAN</name>
<evidence type="ECO:0000313" key="1">
    <source>
        <dbReference type="EMBL" id="JAH47906.1"/>
    </source>
</evidence>
<organism evidence="1">
    <name type="scientific">Anguilla anguilla</name>
    <name type="common">European freshwater eel</name>
    <name type="synonym">Muraena anguilla</name>
    <dbReference type="NCBI Taxonomy" id="7936"/>
    <lineage>
        <taxon>Eukaryota</taxon>
        <taxon>Metazoa</taxon>
        <taxon>Chordata</taxon>
        <taxon>Craniata</taxon>
        <taxon>Vertebrata</taxon>
        <taxon>Euteleostomi</taxon>
        <taxon>Actinopterygii</taxon>
        <taxon>Neopterygii</taxon>
        <taxon>Teleostei</taxon>
        <taxon>Anguilliformes</taxon>
        <taxon>Anguillidae</taxon>
        <taxon>Anguilla</taxon>
    </lineage>
</organism>
<reference evidence="1" key="1">
    <citation type="submission" date="2014-11" db="EMBL/GenBank/DDBJ databases">
        <authorList>
            <person name="Amaro Gonzalez C."/>
        </authorList>
    </citation>
    <scope>NUCLEOTIDE SEQUENCE</scope>
</reference>
<reference evidence="1" key="2">
    <citation type="journal article" date="2015" name="Fish Shellfish Immunol.">
        <title>Early steps in the European eel (Anguilla anguilla)-Vibrio vulnificus interaction in the gills: Role of the RtxA13 toxin.</title>
        <authorList>
            <person name="Callol A."/>
            <person name="Pajuelo D."/>
            <person name="Ebbesson L."/>
            <person name="Teles M."/>
            <person name="MacKenzie S."/>
            <person name="Amaro C."/>
        </authorList>
    </citation>
    <scope>NUCLEOTIDE SEQUENCE</scope>
</reference>
<dbReference type="AlphaFoldDB" id="A0A0E9T2Q8"/>
<sequence>MLTEWDHGVLKCVAFKNRPSSVATLNTGWSGVKHTAIGLWQPLRTNPGLAKCMVPTVLARIVPTVKLTGLLFMVWARPVVPVKGIF</sequence>